<comment type="caution">
    <text evidence="2">The sequence shown here is derived from an EMBL/GenBank/DDBJ whole genome shotgun (WGS) entry which is preliminary data.</text>
</comment>
<proteinExistence type="predicted"/>
<feature type="region of interest" description="Disordered" evidence="1">
    <location>
        <begin position="1"/>
        <end position="43"/>
    </location>
</feature>
<evidence type="ECO:0000256" key="1">
    <source>
        <dbReference type="SAM" id="MobiDB-lite"/>
    </source>
</evidence>
<organism evidence="2 3">
    <name type="scientific">Corchorus capsularis</name>
    <name type="common">Jute</name>
    <dbReference type="NCBI Taxonomy" id="210143"/>
    <lineage>
        <taxon>Eukaryota</taxon>
        <taxon>Viridiplantae</taxon>
        <taxon>Streptophyta</taxon>
        <taxon>Embryophyta</taxon>
        <taxon>Tracheophyta</taxon>
        <taxon>Spermatophyta</taxon>
        <taxon>Magnoliopsida</taxon>
        <taxon>eudicotyledons</taxon>
        <taxon>Gunneridae</taxon>
        <taxon>Pentapetalae</taxon>
        <taxon>rosids</taxon>
        <taxon>malvids</taxon>
        <taxon>Malvales</taxon>
        <taxon>Malvaceae</taxon>
        <taxon>Grewioideae</taxon>
        <taxon>Apeibeae</taxon>
        <taxon>Corchorus</taxon>
    </lineage>
</organism>
<feature type="compositionally biased region" description="Polar residues" evidence="1">
    <location>
        <begin position="33"/>
        <end position="43"/>
    </location>
</feature>
<feature type="compositionally biased region" description="Acidic residues" evidence="1">
    <location>
        <begin position="65"/>
        <end position="79"/>
    </location>
</feature>
<dbReference type="Proteomes" id="UP000188268">
    <property type="component" value="Unassembled WGS sequence"/>
</dbReference>
<reference evidence="2 3" key="1">
    <citation type="submission" date="2013-09" db="EMBL/GenBank/DDBJ databases">
        <title>Corchorus capsularis genome sequencing.</title>
        <authorList>
            <person name="Alam M."/>
            <person name="Haque M.S."/>
            <person name="Islam M.S."/>
            <person name="Emdad E.M."/>
            <person name="Islam M.M."/>
            <person name="Ahmed B."/>
            <person name="Halim A."/>
            <person name="Hossen Q.M.M."/>
            <person name="Hossain M.Z."/>
            <person name="Ahmed R."/>
            <person name="Khan M.M."/>
            <person name="Islam R."/>
            <person name="Rashid M.M."/>
            <person name="Khan S.A."/>
            <person name="Rahman M.S."/>
            <person name="Alam M."/>
        </authorList>
    </citation>
    <scope>NUCLEOTIDE SEQUENCE [LARGE SCALE GENOMIC DNA]</scope>
    <source>
        <strain evidence="3">cv. CVL-1</strain>
        <tissue evidence="2">Whole seedling</tissue>
    </source>
</reference>
<evidence type="ECO:0000313" key="3">
    <source>
        <dbReference type="Proteomes" id="UP000188268"/>
    </source>
</evidence>
<dbReference type="EMBL" id="AWWV01006559">
    <property type="protein sequence ID" value="OMP00952.1"/>
    <property type="molecule type" value="Genomic_DNA"/>
</dbReference>
<dbReference type="AlphaFoldDB" id="A0A1R3K1I9"/>
<dbReference type="OrthoDB" id="10551376at2759"/>
<feature type="region of interest" description="Disordered" evidence="1">
    <location>
        <begin position="60"/>
        <end position="89"/>
    </location>
</feature>
<evidence type="ECO:0000313" key="2">
    <source>
        <dbReference type="EMBL" id="OMP00952.1"/>
    </source>
</evidence>
<keyword evidence="3" id="KW-1185">Reference proteome</keyword>
<name>A0A1R3K1I9_COCAP</name>
<accession>A0A1R3K1I9</accession>
<protein>
    <submittedName>
        <fullName evidence="2">Uncharacterized protein</fullName>
    </submittedName>
</protein>
<feature type="non-terminal residue" evidence="2">
    <location>
        <position position="89"/>
    </location>
</feature>
<gene>
    <name evidence="2" type="ORF">CCACVL1_03227</name>
</gene>
<sequence length="89" mass="9579">MSASSGGNANPDGENRPKSRPFNSGGNGARGEGSTQRAPPTCSTCRGVCYTKRTCQMPKVPSFVNDDEQDTKGDESDEELVNKKFPYCE</sequence>
<dbReference type="Gramene" id="OMP00952">
    <property type="protein sequence ID" value="OMP00952"/>
    <property type="gene ID" value="CCACVL1_03227"/>
</dbReference>